<name>A0A5P1FUZ7_ASPOF</name>
<evidence type="ECO:0000256" key="1">
    <source>
        <dbReference type="SAM" id="MobiDB-lite"/>
    </source>
</evidence>
<evidence type="ECO:0000313" key="4">
    <source>
        <dbReference type="Proteomes" id="UP000243459"/>
    </source>
</evidence>
<dbReference type="GO" id="GO:0000127">
    <property type="term" value="C:transcription factor TFIIIC complex"/>
    <property type="evidence" value="ECO:0007669"/>
    <property type="project" value="InterPro"/>
</dbReference>
<dbReference type="AlphaFoldDB" id="A0A5P1FUZ7"/>
<feature type="region of interest" description="Disordered" evidence="1">
    <location>
        <begin position="180"/>
        <end position="236"/>
    </location>
</feature>
<dbReference type="InterPro" id="IPR044210">
    <property type="entry name" value="Tfc3-like"/>
</dbReference>
<dbReference type="Pfam" id="PF24658">
    <property type="entry name" value="DUF7647"/>
    <property type="match status" value="1"/>
</dbReference>
<keyword evidence="4" id="KW-1185">Reference proteome</keyword>
<dbReference type="InterPro" id="IPR056064">
    <property type="entry name" value="DUF7647"/>
</dbReference>
<protein>
    <recommendedName>
        <fullName evidence="2">DUF7647 domain-containing protein</fullName>
    </recommendedName>
</protein>
<dbReference type="PANTHER" id="PTHR15180:SF1">
    <property type="entry name" value="GENERAL TRANSCRIPTION FACTOR 3C POLYPEPTIDE 1"/>
    <property type="match status" value="1"/>
</dbReference>
<accession>A0A5P1FUZ7</accession>
<feature type="compositionally biased region" description="Basic and acidic residues" evidence="1">
    <location>
        <begin position="913"/>
        <end position="923"/>
    </location>
</feature>
<proteinExistence type="predicted"/>
<feature type="region of interest" description="Disordered" evidence="1">
    <location>
        <begin position="434"/>
        <end position="460"/>
    </location>
</feature>
<gene>
    <name evidence="3" type="ORF">A4U43_C01F29610</name>
</gene>
<dbReference type="GO" id="GO:0042791">
    <property type="term" value="P:5S class rRNA transcription by RNA polymerase III"/>
    <property type="evidence" value="ECO:0007669"/>
    <property type="project" value="TreeGrafter"/>
</dbReference>
<dbReference type="Proteomes" id="UP000243459">
    <property type="component" value="Chromosome 1"/>
</dbReference>
<evidence type="ECO:0000259" key="2">
    <source>
        <dbReference type="Pfam" id="PF24658"/>
    </source>
</evidence>
<dbReference type="GO" id="GO:0003677">
    <property type="term" value="F:DNA binding"/>
    <property type="evidence" value="ECO:0007669"/>
    <property type="project" value="InterPro"/>
</dbReference>
<reference evidence="4" key="1">
    <citation type="journal article" date="2017" name="Nat. Commun.">
        <title>The asparagus genome sheds light on the origin and evolution of a young Y chromosome.</title>
        <authorList>
            <person name="Harkess A."/>
            <person name="Zhou J."/>
            <person name="Xu C."/>
            <person name="Bowers J.E."/>
            <person name="Van der Hulst R."/>
            <person name="Ayyampalayam S."/>
            <person name="Mercati F."/>
            <person name="Riccardi P."/>
            <person name="McKain M.R."/>
            <person name="Kakrana A."/>
            <person name="Tang H."/>
            <person name="Ray J."/>
            <person name="Groenendijk J."/>
            <person name="Arikit S."/>
            <person name="Mathioni S.M."/>
            <person name="Nakano M."/>
            <person name="Shan H."/>
            <person name="Telgmann-Rauber A."/>
            <person name="Kanno A."/>
            <person name="Yue Z."/>
            <person name="Chen H."/>
            <person name="Li W."/>
            <person name="Chen Y."/>
            <person name="Xu X."/>
            <person name="Zhang Y."/>
            <person name="Luo S."/>
            <person name="Chen H."/>
            <person name="Gao J."/>
            <person name="Mao Z."/>
            <person name="Pires J.C."/>
            <person name="Luo M."/>
            <person name="Kudrna D."/>
            <person name="Wing R.A."/>
            <person name="Meyers B.C."/>
            <person name="Yi K."/>
            <person name="Kong H."/>
            <person name="Lavrijsen P."/>
            <person name="Sunseri F."/>
            <person name="Falavigna A."/>
            <person name="Ye Y."/>
            <person name="Leebens-Mack J.H."/>
            <person name="Chen G."/>
        </authorList>
    </citation>
    <scope>NUCLEOTIDE SEQUENCE [LARGE SCALE GENOMIC DNA]</scope>
    <source>
        <strain evidence="4">cv. DH0086</strain>
    </source>
</reference>
<dbReference type="OMA" id="VMQYARY"/>
<organism evidence="3 4">
    <name type="scientific">Asparagus officinalis</name>
    <name type="common">Garden asparagus</name>
    <dbReference type="NCBI Taxonomy" id="4686"/>
    <lineage>
        <taxon>Eukaryota</taxon>
        <taxon>Viridiplantae</taxon>
        <taxon>Streptophyta</taxon>
        <taxon>Embryophyta</taxon>
        <taxon>Tracheophyta</taxon>
        <taxon>Spermatophyta</taxon>
        <taxon>Magnoliopsida</taxon>
        <taxon>Liliopsida</taxon>
        <taxon>Asparagales</taxon>
        <taxon>Asparagaceae</taxon>
        <taxon>Asparagoideae</taxon>
        <taxon>Asparagus</taxon>
    </lineage>
</organism>
<evidence type="ECO:0000313" key="3">
    <source>
        <dbReference type="EMBL" id="ONK81483.1"/>
    </source>
</evidence>
<feature type="compositionally biased region" description="Polar residues" evidence="1">
    <location>
        <begin position="930"/>
        <end position="944"/>
    </location>
</feature>
<dbReference type="GO" id="GO:0006384">
    <property type="term" value="P:transcription initiation at RNA polymerase III promoter"/>
    <property type="evidence" value="ECO:0007669"/>
    <property type="project" value="InterPro"/>
</dbReference>
<feature type="compositionally biased region" description="Basic and acidic residues" evidence="1">
    <location>
        <begin position="207"/>
        <end position="221"/>
    </location>
</feature>
<feature type="region of interest" description="Disordered" evidence="1">
    <location>
        <begin position="913"/>
        <end position="944"/>
    </location>
</feature>
<dbReference type="PANTHER" id="PTHR15180">
    <property type="entry name" value="GENERAL TRANSCRIPTION FACTOR 3C POLYPEPTIDE 1"/>
    <property type="match status" value="1"/>
</dbReference>
<sequence>MVHKKVHKDSLRIFSRNDSLIQLAWQGPSDVDLPQHSISTHTMELQTYIEEPSPRVPPSLQINSVDPHPKIRHDFVFSKQEDVNAYWEILEYCYATADPVSASLSSLVLWFMRLEQTISDSSYISKAILKLQFVDDDELFRIVASSSTYYELLNHVKCNTSIVYEVLRVSYDKQQKRAQRTYKISNSRKQERCTDTNSESVLKKRRLSEEKSVERAPDSTSRETSCVHGDNMDRDPSIADAEVHDNLMETCTNTSYDNPTTEFEPHEEDDQSLSFIKSCNVIRQRRFTWTDEFDRQLVMQYARYRVIMGERFSRVIWSSVPNLPTDPLACGRRMNKINSDMSTRRAVMRLCNLLGERYGRYLNNGRTVRKNILNLGDSAKSIQQSRADETIDRHLVIPEDTETSFRQSSWDDFDHPDIKMAVDEVLRCKKMTKAEHTKKSGARHGQGCLDTPTDGTNLDFQEHVTPTEHISASHAESNASHCETGTKNSNILQISDQSRSISHHSRRKFLKLSNSRRIEVERKVCESTTVANAVELLKLVFLSNSAVPEGQTSLAETLQLYPKSDLIAAFNYLREKDFVVIRNGNQPLLSQKFWHNASSSPFPVDSGKRAALFSSWLHEKDKYLKDGIDLGKDIQCGEIFHLFAFVASGEVLISPTLPEEGIGEADESKSSQCLLTADDDLNYLNASSNEAEIPCDGEKDKKQKSLWKVDSDFCSRREKGFPGIKVFINRATIPRVDALQCAEANEDRMCSSIYNEMKRPSYSDIKSVTFESLLSRSSLPDNSGCKIQLEGDPDRSPCYEMSRYAENLAAVMVGSCGVFNFCPELFRSVCSVIDKAGEQGLSVEEISRLTSVQEVRLTEVVVETLEIFQLAFKVNAYDCVRVVASSHRSKYFIGLHADLASCENDKGMRLSDGHKLTRLDKPPKPGVPQGETQLSRQSLTSDECNQTHALRNESENRLSSVAGVSNGHQSLLPWINGDGSTNSIVYKGLTRRALGTVMQNPGILEEDIIHQMDVLNPQSCRRLLERMVLDNHLITRMVVHQTASISSPSILHSLFQSDLTKQRREFRKHYFANPLSTSLL</sequence>
<dbReference type="Gramene" id="ONK81483">
    <property type="protein sequence ID" value="ONK81483"/>
    <property type="gene ID" value="A4U43_C01F29610"/>
</dbReference>
<dbReference type="EMBL" id="CM007381">
    <property type="protein sequence ID" value="ONK81483.1"/>
    <property type="molecule type" value="Genomic_DNA"/>
</dbReference>
<feature type="domain" description="DUF7647" evidence="2">
    <location>
        <begin position="20"/>
        <end position="103"/>
    </location>
</feature>